<evidence type="ECO:0000313" key="2">
    <source>
        <dbReference type="EMBL" id="CDY24543.1"/>
    </source>
</evidence>
<accession>A0A078GIY8</accession>
<organism evidence="2 3">
    <name type="scientific">Brassica napus</name>
    <name type="common">Rape</name>
    <dbReference type="NCBI Taxonomy" id="3708"/>
    <lineage>
        <taxon>Eukaryota</taxon>
        <taxon>Viridiplantae</taxon>
        <taxon>Streptophyta</taxon>
        <taxon>Embryophyta</taxon>
        <taxon>Tracheophyta</taxon>
        <taxon>Spermatophyta</taxon>
        <taxon>Magnoliopsida</taxon>
        <taxon>eudicotyledons</taxon>
        <taxon>Gunneridae</taxon>
        <taxon>Pentapetalae</taxon>
        <taxon>rosids</taxon>
        <taxon>malvids</taxon>
        <taxon>Brassicales</taxon>
        <taxon>Brassicaceae</taxon>
        <taxon>Brassiceae</taxon>
        <taxon>Brassica</taxon>
    </lineage>
</organism>
<protein>
    <submittedName>
        <fullName evidence="1">(rape) hypothetical protein</fullName>
    </submittedName>
    <submittedName>
        <fullName evidence="2">BnaA01g22470D protein</fullName>
    </submittedName>
</protein>
<reference evidence="2 3" key="1">
    <citation type="journal article" date="2014" name="Science">
        <title>Plant genetics. Early allopolyploid evolution in the post-Neolithic Brassica napus oilseed genome.</title>
        <authorList>
            <person name="Chalhoub B."/>
            <person name="Denoeud F."/>
            <person name="Liu S."/>
            <person name="Parkin I.A."/>
            <person name="Tang H."/>
            <person name="Wang X."/>
            <person name="Chiquet J."/>
            <person name="Belcram H."/>
            <person name="Tong C."/>
            <person name="Samans B."/>
            <person name="Correa M."/>
            <person name="Da Silva C."/>
            <person name="Just J."/>
            <person name="Falentin C."/>
            <person name="Koh C.S."/>
            <person name="Le Clainche I."/>
            <person name="Bernard M."/>
            <person name="Bento P."/>
            <person name="Noel B."/>
            <person name="Labadie K."/>
            <person name="Alberti A."/>
            <person name="Charles M."/>
            <person name="Arnaud D."/>
            <person name="Guo H."/>
            <person name="Daviaud C."/>
            <person name="Alamery S."/>
            <person name="Jabbari K."/>
            <person name="Zhao M."/>
            <person name="Edger P.P."/>
            <person name="Chelaifa H."/>
            <person name="Tack D."/>
            <person name="Lassalle G."/>
            <person name="Mestiri I."/>
            <person name="Schnel N."/>
            <person name="Le Paslier M.C."/>
            <person name="Fan G."/>
            <person name="Renault V."/>
            <person name="Bayer P.E."/>
            <person name="Golicz A.A."/>
            <person name="Manoli S."/>
            <person name="Lee T.H."/>
            <person name="Thi V.H."/>
            <person name="Chalabi S."/>
            <person name="Hu Q."/>
            <person name="Fan C."/>
            <person name="Tollenaere R."/>
            <person name="Lu Y."/>
            <person name="Battail C."/>
            <person name="Shen J."/>
            <person name="Sidebottom C.H."/>
            <person name="Wang X."/>
            <person name="Canaguier A."/>
            <person name="Chauveau A."/>
            <person name="Berard A."/>
            <person name="Deniot G."/>
            <person name="Guan M."/>
            <person name="Liu Z."/>
            <person name="Sun F."/>
            <person name="Lim Y.P."/>
            <person name="Lyons E."/>
            <person name="Town C.D."/>
            <person name="Bancroft I."/>
            <person name="Wang X."/>
            <person name="Meng J."/>
            <person name="Ma J."/>
            <person name="Pires J.C."/>
            <person name="King G.J."/>
            <person name="Brunel D."/>
            <person name="Delourme R."/>
            <person name="Renard M."/>
            <person name="Aury J.M."/>
            <person name="Adams K.L."/>
            <person name="Batley J."/>
            <person name="Snowdon R.J."/>
            <person name="Tost J."/>
            <person name="Edwards D."/>
            <person name="Zhou Y."/>
            <person name="Hua W."/>
            <person name="Sharpe A.G."/>
            <person name="Paterson A.H."/>
            <person name="Guan C."/>
            <person name="Wincker P."/>
        </authorList>
    </citation>
    <scope>NUCLEOTIDE SEQUENCE [LARGE SCALE GENOMIC DNA]</scope>
    <source>
        <strain evidence="3">cv. Darmor-bzh</strain>
    </source>
</reference>
<reference evidence="2" key="2">
    <citation type="submission" date="2014-06" db="EMBL/GenBank/DDBJ databases">
        <authorList>
            <person name="Genoscope - CEA"/>
        </authorList>
    </citation>
    <scope>NUCLEOTIDE SEQUENCE</scope>
</reference>
<reference evidence="1" key="3">
    <citation type="submission" date="2021-01" db="EMBL/GenBank/DDBJ databases">
        <authorList>
            <consortium name="Genoscope - CEA"/>
            <person name="William W."/>
        </authorList>
    </citation>
    <scope>NUCLEOTIDE SEQUENCE</scope>
</reference>
<gene>
    <name evidence="2" type="primary">BnaA01g22470D</name>
    <name evidence="1" type="ORF">DARMORV10_A01P29380.1</name>
    <name evidence="2" type="ORF">GSBRNA2T00026860001</name>
</gene>
<dbReference type="PaxDb" id="3708-A0A078GIY8"/>
<sequence>MLVSVVRRDPTSGDLFTWFEGLSSRWSLERWRGEQKLIDMRQGSKRFDDCDLAVFILGDFRRLCIQGVWTEQRFPLSSYEVSGSWSYRLAGEAAAISMVWYRSGGYWVAGYRQQR</sequence>
<dbReference type="AlphaFoldDB" id="A0A078GIY8"/>
<evidence type="ECO:0000313" key="3">
    <source>
        <dbReference type="Proteomes" id="UP000028999"/>
    </source>
</evidence>
<dbReference type="EMBL" id="HG994355">
    <property type="protein sequence ID" value="CAF2152739.1"/>
    <property type="molecule type" value="Genomic_DNA"/>
</dbReference>
<evidence type="ECO:0000313" key="1">
    <source>
        <dbReference type="EMBL" id="CAF2152739.1"/>
    </source>
</evidence>
<dbReference type="Proteomes" id="UP000028999">
    <property type="component" value="Unassembled WGS sequence"/>
</dbReference>
<proteinExistence type="predicted"/>
<dbReference type="EMBL" id="LK032160">
    <property type="protein sequence ID" value="CDY24543.1"/>
    <property type="molecule type" value="Genomic_DNA"/>
</dbReference>
<dbReference type="Gramene" id="CDY24543">
    <property type="protein sequence ID" value="CDY24543"/>
    <property type="gene ID" value="GSBRNA2T00026860001"/>
</dbReference>
<dbReference type="Proteomes" id="UP001295469">
    <property type="component" value="Chromosome A01"/>
</dbReference>
<keyword evidence="3" id="KW-1185">Reference proteome</keyword>
<name>A0A078GIY8_BRANA</name>